<protein>
    <submittedName>
        <fullName evidence="2">Type III effector</fullName>
    </submittedName>
</protein>
<dbReference type="AlphaFoldDB" id="A0A1H1BDH4"/>
<dbReference type="Proteomes" id="UP000317267">
    <property type="component" value="Unassembled WGS sequence"/>
</dbReference>
<gene>
    <name evidence="2" type="ORF">FIV39_21310</name>
    <name evidence="1" type="ORF">SAMN04490186_0744</name>
</gene>
<dbReference type="RefSeq" id="WP_090400531.1">
    <property type="nucleotide sequence ID" value="NZ_FNKM01000002.1"/>
</dbReference>
<dbReference type="EMBL" id="FNKM01000002">
    <property type="protein sequence ID" value="SDQ50014.1"/>
    <property type="molecule type" value="Genomic_DNA"/>
</dbReference>
<reference evidence="2 4" key="2">
    <citation type="submission" date="2019-06" db="EMBL/GenBank/DDBJ databases">
        <title>Pseudomonas bimorpha sp. nov. isolated from bovine raw milk and skim milk concentrate.</title>
        <authorList>
            <person name="Hofmann K."/>
            <person name="Huptas C."/>
            <person name="Doll E."/>
            <person name="Scherer S."/>
            <person name="Wenning M."/>
        </authorList>
    </citation>
    <scope>NUCLEOTIDE SEQUENCE [LARGE SCALE GENOMIC DNA]</scope>
    <source>
        <strain evidence="2 4">DSM 17515</strain>
    </source>
</reference>
<keyword evidence="3" id="KW-1185">Reference proteome</keyword>
<name>A0A1H1BDH4_9PSED</name>
<evidence type="ECO:0000313" key="3">
    <source>
        <dbReference type="Proteomes" id="UP000198740"/>
    </source>
</evidence>
<organism evidence="2 4">
    <name type="scientific">Pseudomonas grimontii</name>
    <dbReference type="NCBI Taxonomy" id="129847"/>
    <lineage>
        <taxon>Bacteria</taxon>
        <taxon>Pseudomonadati</taxon>
        <taxon>Pseudomonadota</taxon>
        <taxon>Gammaproteobacteria</taxon>
        <taxon>Pseudomonadales</taxon>
        <taxon>Pseudomonadaceae</taxon>
        <taxon>Pseudomonas</taxon>
    </lineage>
</organism>
<comment type="caution">
    <text evidence="2">The sequence shown here is derived from an EMBL/GenBank/DDBJ whole genome shotgun (WGS) entry which is preliminary data.</text>
</comment>
<dbReference type="Proteomes" id="UP000198740">
    <property type="component" value="Unassembled WGS sequence"/>
</dbReference>
<evidence type="ECO:0000313" key="1">
    <source>
        <dbReference type="EMBL" id="SDQ50014.1"/>
    </source>
</evidence>
<dbReference type="EMBL" id="VFES01000014">
    <property type="protein sequence ID" value="TWR63719.1"/>
    <property type="molecule type" value="Genomic_DNA"/>
</dbReference>
<evidence type="ECO:0000313" key="2">
    <source>
        <dbReference type="EMBL" id="TWR63719.1"/>
    </source>
</evidence>
<evidence type="ECO:0000313" key="4">
    <source>
        <dbReference type="Proteomes" id="UP000317267"/>
    </source>
</evidence>
<proteinExistence type="predicted"/>
<reference evidence="1 3" key="1">
    <citation type="submission" date="2016-10" db="EMBL/GenBank/DDBJ databases">
        <authorList>
            <person name="Varghese N."/>
            <person name="Submissions S."/>
        </authorList>
    </citation>
    <scope>NUCLEOTIDE SEQUENCE [LARGE SCALE GENOMIC DNA]</scope>
    <source>
        <strain evidence="1 3">BS2976</strain>
    </source>
</reference>
<accession>A0A1H1BDH4</accession>
<sequence length="480" mass="52580">MIGVPRPAQQTLNMPMFPSSVLQRNKVAENRQIEANVGRFASESPAAHKTIDGLLASLIKLSALVEGNELRATVNLLSSYSSDQPRFGVIGQLGSGGFNRILDEARQGGSRAHRSGEEPLTLREKATAFFNLSNSAYFRETLERVHGSSELKKRVAEIVDVPYLESKQFGPARGSTKERQLPEQLALYTFNNENTQDASQNPHLYESTKDVNGRAVLSNPAKAGASLTRVQNDFREAAPQGSNVWVSAADLKADNRLSSRELDFARLNPRNRVDRDDGQFGDQGPIKSQASLPLEHTVIPRGNGFAVWRVKQGTGFAKDAAVQQKPVVAGPSGTTDRFMTAARLLGIGLVNTLGLNQPKAGESSEQADVRAQREMKELVRWMATGYLVDDNHHSMVEVNLGAANHGLPAQWGDSLYRELFFAPIAAHDFTISNSEVMNALNKQPSVSTHYEKFRHDLQGGGRAKVMPDGRIIGYQALWAP</sequence>
<dbReference type="OrthoDB" id="7800626at2"/>